<dbReference type="AlphaFoldDB" id="A0A9W9YBT1"/>
<organism evidence="1 2">
    <name type="scientific">Desmophyllum pertusum</name>
    <dbReference type="NCBI Taxonomy" id="174260"/>
    <lineage>
        <taxon>Eukaryota</taxon>
        <taxon>Metazoa</taxon>
        <taxon>Cnidaria</taxon>
        <taxon>Anthozoa</taxon>
        <taxon>Hexacorallia</taxon>
        <taxon>Scleractinia</taxon>
        <taxon>Caryophylliina</taxon>
        <taxon>Caryophylliidae</taxon>
        <taxon>Desmophyllum</taxon>
    </lineage>
</organism>
<gene>
    <name evidence="1" type="ORF">OS493_025092</name>
</gene>
<comment type="caution">
    <text evidence="1">The sequence shown here is derived from an EMBL/GenBank/DDBJ whole genome shotgun (WGS) entry which is preliminary data.</text>
</comment>
<accession>A0A9W9YBT1</accession>
<evidence type="ECO:0000313" key="1">
    <source>
        <dbReference type="EMBL" id="KAJ7328212.1"/>
    </source>
</evidence>
<evidence type="ECO:0000313" key="2">
    <source>
        <dbReference type="Proteomes" id="UP001163046"/>
    </source>
</evidence>
<keyword evidence="2" id="KW-1185">Reference proteome</keyword>
<proteinExistence type="predicted"/>
<protein>
    <submittedName>
        <fullName evidence="1">Uncharacterized protein</fullName>
    </submittedName>
</protein>
<reference evidence="1" key="1">
    <citation type="submission" date="2023-01" db="EMBL/GenBank/DDBJ databases">
        <title>Genome assembly of the deep-sea coral Lophelia pertusa.</title>
        <authorList>
            <person name="Herrera S."/>
            <person name="Cordes E."/>
        </authorList>
    </citation>
    <scope>NUCLEOTIDE SEQUENCE</scope>
    <source>
        <strain evidence="1">USNM1676648</strain>
        <tissue evidence="1">Polyp</tissue>
    </source>
</reference>
<dbReference type="EMBL" id="MU827797">
    <property type="protein sequence ID" value="KAJ7328212.1"/>
    <property type="molecule type" value="Genomic_DNA"/>
</dbReference>
<name>A0A9W9YBT1_9CNID</name>
<dbReference type="Proteomes" id="UP001163046">
    <property type="component" value="Unassembled WGS sequence"/>
</dbReference>
<sequence length="109" mass="12320">MMIIIIILTAGGNMESVITKGNSELINCSIREVFERFYLELRELTLHDAVVLDSQSIKPSIFQRTRLTIRLAHASLTKARLCLAWSTFEVLVENFLAKQFVGSNSFSVN</sequence>